<keyword evidence="15" id="KW-1133">Transmembrane helix</keyword>
<evidence type="ECO:0000256" key="4">
    <source>
        <dbReference type="ARBA" id="ARBA00022670"/>
    </source>
</evidence>
<dbReference type="GO" id="GO:0008360">
    <property type="term" value="P:regulation of cell shape"/>
    <property type="evidence" value="ECO:0007669"/>
    <property type="project" value="UniProtKB-KW"/>
</dbReference>
<dbReference type="PANTHER" id="PTHR32282">
    <property type="entry name" value="BINDING PROTEIN TRANSPEPTIDASE, PUTATIVE-RELATED"/>
    <property type="match status" value="1"/>
</dbReference>
<name>A0A5B8U7R0_9ACTN</name>
<dbReference type="GO" id="GO:0006508">
    <property type="term" value="P:proteolysis"/>
    <property type="evidence" value="ECO:0007669"/>
    <property type="project" value="UniProtKB-KW"/>
</dbReference>
<dbReference type="SUPFAM" id="SSF56601">
    <property type="entry name" value="beta-lactamase/transpeptidase-like"/>
    <property type="match status" value="1"/>
</dbReference>
<evidence type="ECO:0000259" key="16">
    <source>
        <dbReference type="Pfam" id="PF00905"/>
    </source>
</evidence>
<keyword evidence="8" id="KW-0133">Cell shape</keyword>
<dbReference type="Proteomes" id="UP000321805">
    <property type="component" value="Chromosome"/>
</dbReference>
<dbReference type="Pfam" id="PF00912">
    <property type="entry name" value="Transgly"/>
    <property type="match status" value="1"/>
</dbReference>
<keyword evidence="15" id="KW-0812">Transmembrane</keyword>
<keyword evidence="11" id="KW-0961">Cell wall biogenesis/degradation</keyword>
<dbReference type="Pfam" id="PF00905">
    <property type="entry name" value="Transpeptidase"/>
    <property type="match status" value="1"/>
</dbReference>
<dbReference type="Gene3D" id="3.40.710.10">
    <property type="entry name" value="DD-peptidase/beta-lactamase superfamily"/>
    <property type="match status" value="1"/>
</dbReference>
<feature type="compositionally biased region" description="Low complexity" evidence="14">
    <location>
        <begin position="776"/>
        <end position="789"/>
    </location>
</feature>
<evidence type="ECO:0000256" key="10">
    <source>
        <dbReference type="ARBA" id="ARBA00023268"/>
    </source>
</evidence>
<evidence type="ECO:0000256" key="1">
    <source>
        <dbReference type="ARBA" id="ARBA00007090"/>
    </source>
</evidence>
<feature type="compositionally biased region" description="Pro residues" evidence="14">
    <location>
        <begin position="758"/>
        <end position="775"/>
    </location>
</feature>
<feature type="region of interest" description="Disordered" evidence="14">
    <location>
        <begin position="690"/>
        <end position="801"/>
    </location>
</feature>
<dbReference type="GO" id="GO:0008955">
    <property type="term" value="F:peptidoglycan glycosyltransferase activity"/>
    <property type="evidence" value="ECO:0007669"/>
    <property type="project" value="UniProtKB-EC"/>
</dbReference>
<evidence type="ECO:0000256" key="2">
    <source>
        <dbReference type="ARBA" id="ARBA00007739"/>
    </source>
</evidence>
<feature type="compositionally biased region" description="Gly residues" evidence="14">
    <location>
        <begin position="790"/>
        <end position="801"/>
    </location>
</feature>
<evidence type="ECO:0000256" key="15">
    <source>
        <dbReference type="SAM" id="Phobius"/>
    </source>
</evidence>
<keyword evidence="15" id="KW-0472">Membrane</keyword>
<evidence type="ECO:0000313" key="19">
    <source>
        <dbReference type="Proteomes" id="UP000321805"/>
    </source>
</evidence>
<keyword evidence="19" id="KW-1185">Reference proteome</keyword>
<dbReference type="InterPro" id="IPR050396">
    <property type="entry name" value="Glycosyltr_51/Transpeptidase"/>
</dbReference>
<feature type="transmembrane region" description="Helical" evidence="15">
    <location>
        <begin position="59"/>
        <end position="85"/>
    </location>
</feature>
<keyword evidence="10" id="KW-0511">Multifunctional enzyme</keyword>
<dbReference type="InterPro" id="IPR012338">
    <property type="entry name" value="Beta-lactam/transpept-like"/>
</dbReference>
<evidence type="ECO:0000256" key="3">
    <source>
        <dbReference type="ARBA" id="ARBA00022645"/>
    </source>
</evidence>
<dbReference type="GO" id="GO:0030288">
    <property type="term" value="C:outer membrane-bounded periplasmic space"/>
    <property type="evidence" value="ECO:0007669"/>
    <property type="project" value="TreeGrafter"/>
</dbReference>
<keyword evidence="5" id="KW-0328">Glycosyltransferase</keyword>
<evidence type="ECO:0000256" key="11">
    <source>
        <dbReference type="ARBA" id="ARBA00023316"/>
    </source>
</evidence>
<organism evidence="18 19">
    <name type="scientific">Baekduia soli</name>
    <dbReference type="NCBI Taxonomy" id="496014"/>
    <lineage>
        <taxon>Bacteria</taxon>
        <taxon>Bacillati</taxon>
        <taxon>Actinomycetota</taxon>
        <taxon>Thermoleophilia</taxon>
        <taxon>Solirubrobacterales</taxon>
        <taxon>Baekduiaceae</taxon>
        <taxon>Baekduia</taxon>
    </lineage>
</organism>
<feature type="domain" description="Penicillin-binding protein transpeptidase" evidence="16">
    <location>
        <begin position="390"/>
        <end position="648"/>
    </location>
</feature>
<keyword evidence="9" id="KW-0573">Peptidoglycan synthesis</keyword>
<proteinExistence type="inferred from homology"/>
<feature type="compositionally biased region" description="Low complexity" evidence="14">
    <location>
        <begin position="703"/>
        <end position="714"/>
    </location>
</feature>
<protein>
    <submittedName>
        <fullName evidence="18">Uncharacterized protein</fullName>
    </submittedName>
</protein>
<evidence type="ECO:0000256" key="9">
    <source>
        <dbReference type="ARBA" id="ARBA00022984"/>
    </source>
</evidence>
<keyword evidence="6" id="KW-0808">Transferase</keyword>
<dbReference type="Gene3D" id="1.10.3810.10">
    <property type="entry name" value="Biosynthetic peptidoglycan transglycosylase-like"/>
    <property type="match status" value="1"/>
</dbReference>
<evidence type="ECO:0000256" key="7">
    <source>
        <dbReference type="ARBA" id="ARBA00022801"/>
    </source>
</evidence>
<feature type="region of interest" description="Disordered" evidence="14">
    <location>
        <begin position="1"/>
        <end position="50"/>
    </location>
</feature>
<evidence type="ECO:0000313" key="18">
    <source>
        <dbReference type="EMBL" id="QEC49169.1"/>
    </source>
</evidence>
<feature type="compositionally biased region" description="Low complexity" evidence="14">
    <location>
        <begin position="739"/>
        <end position="757"/>
    </location>
</feature>
<dbReference type="InterPro" id="IPR001460">
    <property type="entry name" value="PCN-bd_Tpept"/>
</dbReference>
<sequence length="801" mass="84615">MLESGRVSGARAAARTRLRAAPSSQAPPRMSDPTGPHLAPVPDAAASPRKRVKPKVKKLRLLAILLPLAVLAVISTVFGMMMAVASDLPALEQLPQVAKRKNSVLYDVQGKRIATLASNQGRIIVTSDEIGANAKYAVIAVEDQRFYENSGVDLRGIGRAFYQDVIQGRSAQGGSTIAQQFVKNALQAQHNRTVFEKLREAAMAYHLTRKWSKERILTEYLNSVYFGNGAYGIEAAARTYFGADPNHNNCGTPNHPMCASELTPAEAAMLAAIIASPSAYDPVAHPAAAIQRRNLVLKKMLQQDRITQAQYADAIQQQPFYKLAPPHLDTQPGTEYFVSWVRQSLVDQVGPQQAFEGNLRVTTTLDLDLQKAAQQAVNTYLSWAGGPTAAVVAIDNETGEVRAMVGGRDYNTSPFNLATQGQRQPGSSFKPFILAEALRQGIGPGTVFPSRKRVFKVGKNEQFVVNNFENEYAGQSTVANGLTFSDNSVFAALGIKVGTKKVARLAERMGIRTPVSSNLAMTLGGLRQGVTPLDMAHAYETFAAHGRRISGTLGTADDGPVGIHEIDRETGDGIKTVKKNQLKAKRILSQKLADEEAQLLTGPVKFGTATRAQYGGFAAGKTGTTENSGDAWFVGFTDRWTIAVWVGYPNTLKPMLTEFRGSAVTGGTFPAMIWHDFVVAANRIADARNAKERARQGLPPLPSGSTPSSSAPATVTPPAPPREGAAPKGSGTTGGSSGGTSPDAQAPVATTPQQATPAPSPTPTTPTPAPAPTPAAPTTTPATPPAGGAPTTGGTGGTGAG</sequence>
<dbReference type="EMBL" id="CP042430">
    <property type="protein sequence ID" value="QEC49169.1"/>
    <property type="molecule type" value="Genomic_DNA"/>
</dbReference>
<keyword evidence="4" id="KW-0645">Protease</keyword>
<dbReference type="KEGG" id="bsol:FSW04_17360"/>
<comment type="similarity">
    <text evidence="2">In the N-terminal section; belongs to the glycosyltransferase 51 family.</text>
</comment>
<feature type="domain" description="Glycosyl transferase family 51" evidence="17">
    <location>
        <begin position="110"/>
        <end position="300"/>
    </location>
</feature>
<gene>
    <name evidence="18" type="ORF">FSW04_17360</name>
</gene>
<dbReference type="InterPro" id="IPR001264">
    <property type="entry name" value="Glyco_trans_51"/>
</dbReference>
<keyword evidence="3" id="KW-0121">Carboxypeptidase</keyword>
<evidence type="ECO:0000256" key="14">
    <source>
        <dbReference type="SAM" id="MobiDB-lite"/>
    </source>
</evidence>
<feature type="compositionally biased region" description="Low complexity" evidence="14">
    <location>
        <begin position="10"/>
        <end position="21"/>
    </location>
</feature>
<dbReference type="AlphaFoldDB" id="A0A5B8U7R0"/>
<comment type="similarity">
    <text evidence="1">In the C-terminal section; belongs to the transpeptidase family.</text>
</comment>
<comment type="catalytic activity">
    <reaction evidence="13">
        <text>[GlcNAc-(1-&gt;4)-Mur2Ac(oyl-L-Ala-gamma-D-Glu-L-Lys-D-Ala-D-Ala)](n)-di-trans,octa-cis-undecaprenyl diphosphate + beta-D-GlcNAc-(1-&gt;4)-Mur2Ac(oyl-L-Ala-gamma-D-Glu-L-Lys-D-Ala-D-Ala)-di-trans,octa-cis-undecaprenyl diphosphate = [GlcNAc-(1-&gt;4)-Mur2Ac(oyl-L-Ala-gamma-D-Glu-L-Lys-D-Ala-D-Ala)](n+1)-di-trans,octa-cis-undecaprenyl diphosphate + di-trans,octa-cis-undecaprenyl diphosphate + H(+)</text>
        <dbReference type="Rhea" id="RHEA:23708"/>
        <dbReference type="Rhea" id="RHEA-COMP:9602"/>
        <dbReference type="Rhea" id="RHEA-COMP:9603"/>
        <dbReference type="ChEBI" id="CHEBI:15378"/>
        <dbReference type="ChEBI" id="CHEBI:58405"/>
        <dbReference type="ChEBI" id="CHEBI:60033"/>
        <dbReference type="ChEBI" id="CHEBI:78435"/>
        <dbReference type="EC" id="2.4.99.28"/>
    </reaction>
</comment>
<comment type="catalytic activity">
    <reaction evidence="12">
        <text>Preferential cleavage: (Ac)2-L-Lys-D-Ala-|-D-Ala. Also transpeptidation of peptidyl-alanyl moieties that are N-acyl substituents of D-alanine.</text>
        <dbReference type="EC" id="3.4.16.4"/>
    </reaction>
</comment>
<dbReference type="GO" id="GO:0071555">
    <property type="term" value="P:cell wall organization"/>
    <property type="evidence" value="ECO:0007669"/>
    <property type="project" value="UniProtKB-KW"/>
</dbReference>
<dbReference type="GO" id="GO:0008658">
    <property type="term" value="F:penicillin binding"/>
    <property type="evidence" value="ECO:0007669"/>
    <property type="project" value="InterPro"/>
</dbReference>
<reference evidence="18 19" key="1">
    <citation type="journal article" date="2018" name="J. Microbiol.">
        <title>Baekduia soli gen. nov., sp. nov., a novel bacterium isolated from the soil of Baekdu Mountain and proposal of a novel family name, Baekduiaceae fam. nov.</title>
        <authorList>
            <person name="An D.S."/>
            <person name="Siddiqi M.Z."/>
            <person name="Kim K.H."/>
            <person name="Yu H.S."/>
            <person name="Im W.T."/>
        </authorList>
    </citation>
    <scope>NUCLEOTIDE SEQUENCE [LARGE SCALE GENOMIC DNA]</scope>
    <source>
        <strain evidence="18 19">BR7-21</strain>
    </source>
</reference>
<dbReference type="InterPro" id="IPR036950">
    <property type="entry name" value="PBP_transglycosylase"/>
</dbReference>
<dbReference type="GO" id="GO:0009002">
    <property type="term" value="F:serine-type D-Ala-D-Ala carboxypeptidase activity"/>
    <property type="evidence" value="ECO:0007669"/>
    <property type="project" value="UniProtKB-EC"/>
</dbReference>
<dbReference type="InterPro" id="IPR023346">
    <property type="entry name" value="Lysozyme-like_dom_sf"/>
</dbReference>
<dbReference type="FunFam" id="1.10.3810.10:FF:000001">
    <property type="entry name" value="Penicillin-binding protein 1A"/>
    <property type="match status" value="1"/>
</dbReference>
<accession>A0A5B8U7R0</accession>
<evidence type="ECO:0000259" key="17">
    <source>
        <dbReference type="Pfam" id="PF00912"/>
    </source>
</evidence>
<evidence type="ECO:0000256" key="13">
    <source>
        <dbReference type="ARBA" id="ARBA00049902"/>
    </source>
</evidence>
<evidence type="ECO:0000256" key="6">
    <source>
        <dbReference type="ARBA" id="ARBA00022679"/>
    </source>
</evidence>
<evidence type="ECO:0000256" key="12">
    <source>
        <dbReference type="ARBA" id="ARBA00034000"/>
    </source>
</evidence>
<dbReference type="SUPFAM" id="SSF53955">
    <property type="entry name" value="Lysozyme-like"/>
    <property type="match status" value="1"/>
</dbReference>
<dbReference type="OrthoDB" id="9766909at2"/>
<evidence type="ECO:0000256" key="5">
    <source>
        <dbReference type="ARBA" id="ARBA00022676"/>
    </source>
</evidence>
<keyword evidence="7" id="KW-0378">Hydrolase</keyword>
<evidence type="ECO:0000256" key="8">
    <source>
        <dbReference type="ARBA" id="ARBA00022960"/>
    </source>
</evidence>
<dbReference type="PANTHER" id="PTHR32282:SF33">
    <property type="entry name" value="PEPTIDOGLYCAN GLYCOSYLTRANSFERASE"/>
    <property type="match status" value="1"/>
</dbReference>
<dbReference type="GO" id="GO:0009252">
    <property type="term" value="P:peptidoglycan biosynthetic process"/>
    <property type="evidence" value="ECO:0007669"/>
    <property type="project" value="UniProtKB-KW"/>
</dbReference>